<dbReference type="Proteomes" id="UP000222975">
    <property type="component" value="Segment"/>
</dbReference>
<keyword evidence="2" id="KW-1185">Reference proteome</keyword>
<gene>
    <name evidence="1" type="ORF">SIMMY50_23</name>
</gene>
<dbReference type="EMBL" id="KU886223">
    <property type="protein sequence ID" value="ANH51485.1"/>
    <property type="molecule type" value="Genomic_DNA"/>
</dbReference>
<protein>
    <submittedName>
        <fullName evidence="1">Uncharacterized protein</fullName>
    </submittedName>
</protein>
<evidence type="ECO:0000313" key="2">
    <source>
        <dbReference type="Proteomes" id="UP000222975"/>
    </source>
</evidence>
<reference evidence="2" key="1">
    <citation type="submission" date="2016-03" db="EMBL/GenBank/DDBJ databases">
        <authorList>
            <person name="Sharma R."/>
            <person name="Simister A.R."/>
            <person name="Berg J.A."/>
            <person name="Jensen G.L."/>
            <person name="Keele B.R."/>
            <person name="Ward M.E.H."/>
            <person name="Breakwell D.P."/>
            <person name="Hope S."/>
            <person name="Grose J.H."/>
        </authorList>
    </citation>
    <scope>NUCLEOTIDE SEQUENCE [LARGE SCALE GENOMIC DNA]</scope>
</reference>
<proteinExistence type="predicted"/>
<accession>A0A173GD46</accession>
<name>A0A173GD46_9CAUD</name>
<evidence type="ECO:0000313" key="1">
    <source>
        <dbReference type="EMBL" id="ANH51485.1"/>
    </source>
</evidence>
<sequence>MNQVFFIEAAPQRLPQWLNQAILDGRVLVRGDSVVDYPFYVVDGQVATVGQSLVFDGQTITIN</sequence>
<organism evidence="1 2">
    <name type="scientific">Erwinia phage vB_EamM_Simmy50</name>
    <dbReference type="NCBI Taxonomy" id="1815988"/>
    <lineage>
        <taxon>Viruses</taxon>
        <taxon>Duplodnaviria</taxon>
        <taxon>Heunggongvirae</taxon>
        <taxon>Uroviricota</taxon>
        <taxon>Caudoviricetes</taxon>
        <taxon>Chimalliviridae</taxon>
        <taxon>Agricanvirus</taxon>
        <taxon>Agricanvirus simmy50</taxon>
    </lineage>
</organism>